<name>A0A6J2SYV8_DROHY</name>
<dbReference type="KEGG" id="dhe:111603046"/>
<dbReference type="KEGG" id="dhe:115483458"/>
<dbReference type="Proteomes" id="UP000504633">
    <property type="component" value="Unplaced"/>
</dbReference>
<dbReference type="OrthoDB" id="7882095at2759"/>
<evidence type="ECO:0000313" key="3">
    <source>
        <dbReference type="RefSeq" id="XP_030081382.1"/>
    </source>
</evidence>
<protein>
    <submittedName>
        <fullName evidence="2">Uncharacterized protein LOC111603046</fullName>
    </submittedName>
    <submittedName>
        <fullName evidence="3">Uncharacterized protein LOC115483458</fullName>
    </submittedName>
</protein>
<dbReference type="OMA" id="HQCRELY"/>
<proteinExistence type="predicted"/>
<dbReference type="RefSeq" id="XP_030081382.1">
    <property type="nucleotide sequence ID" value="XM_030225522.1"/>
</dbReference>
<evidence type="ECO:0000313" key="2">
    <source>
        <dbReference type="RefSeq" id="XP_023176258.1"/>
    </source>
</evidence>
<dbReference type="RefSeq" id="XP_023176258.1">
    <property type="nucleotide sequence ID" value="XM_023320490.2"/>
</dbReference>
<sequence length="285" mass="33827">MGTERVQLKNLQSFMELTAEDQERCNEMFKNEPLETKHIMNKYVKRTSQIQKRARPDPVDNECFLCYDIYPLNFKYSTVLCCLCGVMHQFYHVLYMNVIEDTKMEHLSQFMCDLLANLISAEIPQLTSFALKFVLCRDNPINKSVLKLFSESESTSKLYTKYPFIRETNVLRQSQIHNPYVQLAWLEIMQGNIQQSNVTEIFQKHRDMANTKEDPVLKLFVEDFHNLATDLLKSRFLVNLRLCTMERIDLFEQVIRAHLKIYKDRATTRLFLFELLRALLHIYDL</sequence>
<reference evidence="2 3" key="1">
    <citation type="submission" date="2025-04" db="UniProtKB">
        <authorList>
            <consortium name="RefSeq"/>
        </authorList>
    </citation>
    <scope>IDENTIFICATION</scope>
    <source>
        <strain evidence="2 3">15085-1641.00</strain>
        <tissue evidence="2 3">Whole body</tissue>
    </source>
</reference>
<evidence type="ECO:0000313" key="1">
    <source>
        <dbReference type="Proteomes" id="UP000504633"/>
    </source>
</evidence>
<gene>
    <name evidence="3" type="primary">LOC115483458</name>
    <name evidence="2" type="synonym">LOC111603046</name>
</gene>
<dbReference type="AlphaFoldDB" id="A0A6J2SYV8"/>
<organism evidence="1 3">
    <name type="scientific">Drosophila hydei</name>
    <name type="common">Fruit fly</name>
    <dbReference type="NCBI Taxonomy" id="7224"/>
    <lineage>
        <taxon>Eukaryota</taxon>
        <taxon>Metazoa</taxon>
        <taxon>Ecdysozoa</taxon>
        <taxon>Arthropoda</taxon>
        <taxon>Hexapoda</taxon>
        <taxon>Insecta</taxon>
        <taxon>Pterygota</taxon>
        <taxon>Neoptera</taxon>
        <taxon>Endopterygota</taxon>
        <taxon>Diptera</taxon>
        <taxon>Brachycera</taxon>
        <taxon>Muscomorpha</taxon>
        <taxon>Ephydroidea</taxon>
        <taxon>Drosophilidae</taxon>
        <taxon>Drosophila</taxon>
    </lineage>
</organism>
<keyword evidence="1" id="KW-1185">Reference proteome</keyword>
<accession>A0A6J2SYV8</accession>
<dbReference type="GeneID" id="115483458"/>